<evidence type="ECO:0008006" key="4">
    <source>
        <dbReference type="Google" id="ProtNLM"/>
    </source>
</evidence>
<keyword evidence="3" id="KW-1185">Reference proteome</keyword>
<protein>
    <recommendedName>
        <fullName evidence="4">CxC1-like cysteine cluster associated with KDZ transposases domain-containing protein</fullName>
    </recommendedName>
</protein>
<proteinExistence type="predicted"/>
<feature type="region of interest" description="Disordered" evidence="1">
    <location>
        <begin position="931"/>
        <end position="974"/>
    </location>
</feature>
<name>A0AAD5YCW0_9APHY</name>
<organism evidence="2 3">
    <name type="scientific">Meripilus lineatus</name>
    <dbReference type="NCBI Taxonomy" id="2056292"/>
    <lineage>
        <taxon>Eukaryota</taxon>
        <taxon>Fungi</taxon>
        <taxon>Dikarya</taxon>
        <taxon>Basidiomycota</taxon>
        <taxon>Agaricomycotina</taxon>
        <taxon>Agaricomycetes</taxon>
        <taxon>Polyporales</taxon>
        <taxon>Meripilaceae</taxon>
        <taxon>Meripilus</taxon>
    </lineage>
</organism>
<sequence length="992" mass="113973">MPSQRNKGVSRRIRQTILAPYVPSNHSMPFRSNIQLPVTRILGPRAVAEEREKALERGRLNIQGLSDQAQAALSELAGESVEDATADSFGFDPHLLEDQEQNILTDSEHEPIACAIRDIIFHEQFTGKHTPYNRTWGHRRQQEFQGWSSIMAQLVDGYLKWIANPTALSTSTSPEHSDTSVPYDLFVFDLFSSSRQITIYRSQDSLSPALDFISQGIITKTPTSPSIGITVKTLELFHRIRLRKPSMSAEAFAKILCDYHTIPYMRYVSSTVWDTYERYVLILREVQKQIRHELGWDTPNWRVENACRACTYKLRDEPPLRFSRLWALDGNNSLKRMATIEGREVGDRRSLKDSEYFLSRECVERFANEVTSRKAPPVDAENYHEMNEEALDDLPGVQSEGGDPTDGEAHASISECARNWKAAAPDKKKSMWGVFEESGLFAGACRHGLILWLIDMIKSGELAKYPLALLAKIAETFEPNSCGGYDINCSFLGTVLASSLAELFRSKNITLCVGAFHGYAHSYLCQLFYHAHSVTGTGLEDFETMERIFSSSNGLASITRYTTGYRRQLLIEIFFQQWDEDKYMNTGKFIFNNYVQALGIINRDTTILENTLRSNGVTEQTLDQWEKAEQHYFQNLTGKEDPWDAYAVVYVEMLQDLQAANAARGNATTQFLQSIPEDYSFDADAAKSADKSQTAQLETRRRHANERYNQILFDVLDMELRMGTQRWEPSTPQYQATVKYIAERKYHRALNKVHRLVVLRLFELHKMNLSQTGYKLRTHIAKSLQRRCKTIRKAVADYNEAAAALSPPRLPLDWSKVSDFRFIEQFTMLRESRSDITSEPWTYSPNRELVKLRRRITRAKEELERCNVEARRVHTAIIDEQHHFSEVLTRLQQHPTPILVAVQDFMTRRLRMNAYVLRDIRRLYSLEGFTGNPTPGQRFSASNCSDRPTQTSDFPMSDHDPFEGQDEDDGLPEEHLQNDINRLEHFFDNLEL</sequence>
<feature type="compositionally biased region" description="Polar residues" evidence="1">
    <location>
        <begin position="931"/>
        <end position="954"/>
    </location>
</feature>
<evidence type="ECO:0000256" key="1">
    <source>
        <dbReference type="SAM" id="MobiDB-lite"/>
    </source>
</evidence>
<evidence type="ECO:0000313" key="2">
    <source>
        <dbReference type="EMBL" id="KAJ3475256.1"/>
    </source>
</evidence>
<dbReference type="Pfam" id="PF18758">
    <property type="entry name" value="KDZ"/>
    <property type="match status" value="1"/>
</dbReference>
<dbReference type="PANTHER" id="PTHR33096:SF1">
    <property type="entry name" value="CXC1-LIKE CYSTEINE CLUSTER ASSOCIATED WITH KDZ TRANSPOSASES DOMAIN-CONTAINING PROTEIN"/>
    <property type="match status" value="1"/>
</dbReference>
<dbReference type="InterPro" id="IPR040521">
    <property type="entry name" value="KDZ"/>
</dbReference>
<dbReference type="PANTHER" id="PTHR33096">
    <property type="entry name" value="CXC2 DOMAIN-CONTAINING PROTEIN"/>
    <property type="match status" value="1"/>
</dbReference>
<gene>
    <name evidence="2" type="ORF">NLI96_g11953</name>
</gene>
<reference evidence="2" key="1">
    <citation type="submission" date="2022-07" db="EMBL/GenBank/DDBJ databases">
        <title>Genome Sequence of Physisporinus lineatus.</title>
        <authorList>
            <person name="Buettner E."/>
        </authorList>
    </citation>
    <scope>NUCLEOTIDE SEQUENCE</scope>
    <source>
        <strain evidence="2">VT162</strain>
    </source>
</reference>
<accession>A0AAD5YCW0</accession>
<dbReference type="EMBL" id="JANAWD010000887">
    <property type="protein sequence ID" value="KAJ3475256.1"/>
    <property type="molecule type" value="Genomic_DNA"/>
</dbReference>
<dbReference type="AlphaFoldDB" id="A0AAD5YCW0"/>
<dbReference type="Proteomes" id="UP001212997">
    <property type="component" value="Unassembled WGS sequence"/>
</dbReference>
<comment type="caution">
    <text evidence="2">The sequence shown here is derived from an EMBL/GenBank/DDBJ whole genome shotgun (WGS) entry which is preliminary data.</text>
</comment>
<evidence type="ECO:0000313" key="3">
    <source>
        <dbReference type="Proteomes" id="UP001212997"/>
    </source>
</evidence>